<protein>
    <submittedName>
        <fullName evidence="1">Uncharacterized protein</fullName>
    </submittedName>
</protein>
<name>A0AAV4SBA2_9ARAC</name>
<gene>
    <name evidence="1" type="ORF">CDAR_448151</name>
</gene>
<evidence type="ECO:0000313" key="1">
    <source>
        <dbReference type="EMBL" id="GIY31455.1"/>
    </source>
</evidence>
<accession>A0AAV4SBA2</accession>
<reference evidence="1 2" key="1">
    <citation type="submission" date="2021-06" db="EMBL/GenBank/DDBJ databases">
        <title>Caerostris darwini draft genome.</title>
        <authorList>
            <person name="Kono N."/>
            <person name="Arakawa K."/>
        </authorList>
    </citation>
    <scope>NUCLEOTIDE SEQUENCE [LARGE SCALE GENOMIC DNA]</scope>
</reference>
<sequence>MVYEIMQMVAEAKQSCGLRYSTSVLSSDHKAEKGEYEVQERGALGHFRDQPWTCVRDWSGNPTASVGHGAKKGVLPCHRAAKRLPIIRLAAWKKDSCYPLTEPEQTS</sequence>
<dbReference type="Proteomes" id="UP001054837">
    <property type="component" value="Unassembled WGS sequence"/>
</dbReference>
<dbReference type="EMBL" id="BPLQ01007674">
    <property type="protein sequence ID" value="GIY31455.1"/>
    <property type="molecule type" value="Genomic_DNA"/>
</dbReference>
<comment type="caution">
    <text evidence="1">The sequence shown here is derived from an EMBL/GenBank/DDBJ whole genome shotgun (WGS) entry which is preliminary data.</text>
</comment>
<proteinExistence type="predicted"/>
<organism evidence="1 2">
    <name type="scientific">Caerostris darwini</name>
    <dbReference type="NCBI Taxonomy" id="1538125"/>
    <lineage>
        <taxon>Eukaryota</taxon>
        <taxon>Metazoa</taxon>
        <taxon>Ecdysozoa</taxon>
        <taxon>Arthropoda</taxon>
        <taxon>Chelicerata</taxon>
        <taxon>Arachnida</taxon>
        <taxon>Araneae</taxon>
        <taxon>Araneomorphae</taxon>
        <taxon>Entelegynae</taxon>
        <taxon>Araneoidea</taxon>
        <taxon>Araneidae</taxon>
        <taxon>Caerostris</taxon>
    </lineage>
</organism>
<evidence type="ECO:0000313" key="2">
    <source>
        <dbReference type="Proteomes" id="UP001054837"/>
    </source>
</evidence>
<dbReference type="AlphaFoldDB" id="A0AAV4SBA2"/>
<keyword evidence="2" id="KW-1185">Reference proteome</keyword>